<dbReference type="PANTHER" id="PTHR47964:SF1">
    <property type="entry name" value="ATP-DEPENDENT DNA HELICASE HOMOLOG RECG, CHLOROPLASTIC"/>
    <property type="match status" value="1"/>
</dbReference>
<proteinExistence type="predicted"/>
<evidence type="ECO:0000256" key="6">
    <source>
        <dbReference type="ARBA" id="ARBA00023125"/>
    </source>
</evidence>
<dbReference type="GO" id="GO:0003678">
    <property type="term" value="F:DNA helicase activity"/>
    <property type="evidence" value="ECO:0007669"/>
    <property type="project" value="TreeGrafter"/>
</dbReference>
<dbReference type="InterPro" id="IPR011545">
    <property type="entry name" value="DEAD/DEAH_box_helicase_dom"/>
</dbReference>
<keyword evidence="2" id="KW-0227">DNA damage</keyword>
<evidence type="ECO:0000259" key="9">
    <source>
        <dbReference type="PROSITE" id="PS51192"/>
    </source>
</evidence>
<feature type="domain" description="Helicase ATP-binding" evidence="9">
    <location>
        <begin position="284"/>
        <end position="445"/>
    </location>
</feature>
<reference evidence="11 12" key="2">
    <citation type="journal article" date="2011" name="J. Bacteriol.">
        <title>Complete genome sequence of strain HTCC2503T of Parvularcula bermudensis, the type species of the order "Parvularculales" in the class Alphaproteobacteria.</title>
        <authorList>
            <person name="Oh H.M."/>
            <person name="Kang I."/>
            <person name="Vergin K.L."/>
            <person name="Kang D."/>
            <person name="Rhee K.H."/>
            <person name="Giovannoni S.J."/>
            <person name="Cho J.C."/>
        </authorList>
    </citation>
    <scope>NUCLEOTIDE SEQUENCE [LARGE SCALE GENOMIC DNA]</scope>
    <source>
        <strain evidence="12">ATCC BAA-594 / HTCC2503 / KCTC 12087</strain>
    </source>
</reference>
<dbReference type="eggNOG" id="COG1200">
    <property type="taxonomic scope" value="Bacteria"/>
</dbReference>
<dbReference type="SUPFAM" id="SSF50249">
    <property type="entry name" value="Nucleic acid-binding proteins"/>
    <property type="match status" value="1"/>
</dbReference>
<dbReference type="Gene3D" id="3.40.50.300">
    <property type="entry name" value="P-loop containing nucleotide triphosphate hydrolases"/>
    <property type="match status" value="2"/>
</dbReference>
<evidence type="ECO:0000256" key="2">
    <source>
        <dbReference type="ARBA" id="ARBA00022763"/>
    </source>
</evidence>
<evidence type="ECO:0000256" key="3">
    <source>
        <dbReference type="ARBA" id="ARBA00022801"/>
    </source>
</evidence>
<dbReference type="NCBIfam" id="NF008164">
    <property type="entry name" value="PRK10917.1-2"/>
    <property type="match status" value="1"/>
</dbReference>
<reference evidence="12" key="1">
    <citation type="submission" date="2010-08" db="EMBL/GenBank/DDBJ databases">
        <title>Genome sequence of Parvularcula bermudensis HTCC2503.</title>
        <authorList>
            <person name="Kang D.-M."/>
            <person name="Oh H.-M."/>
            <person name="Cho J.-C."/>
        </authorList>
    </citation>
    <scope>NUCLEOTIDE SEQUENCE [LARGE SCALE GENOMIC DNA]</scope>
    <source>
        <strain evidence="12">ATCC BAA-594 / HTCC2503 / KCTC 12087</strain>
    </source>
</reference>
<dbReference type="Pfam" id="PF00270">
    <property type="entry name" value="DEAD"/>
    <property type="match status" value="1"/>
</dbReference>
<evidence type="ECO:0000256" key="8">
    <source>
        <dbReference type="ARBA" id="ARBA00049819"/>
    </source>
</evidence>
<dbReference type="PROSITE" id="PS51192">
    <property type="entry name" value="HELICASE_ATP_BIND_1"/>
    <property type="match status" value="1"/>
</dbReference>
<keyword evidence="7" id="KW-0234">DNA repair</keyword>
<dbReference type="InterPro" id="IPR047112">
    <property type="entry name" value="RecG/Mfd"/>
</dbReference>
<dbReference type="RefSeq" id="WP_013299328.1">
    <property type="nucleotide sequence ID" value="NC_014414.1"/>
</dbReference>
<feature type="domain" description="Helicase C-terminal" evidence="10">
    <location>
        <begin position="464"/>
        <end position="627"/>
    </location>
</feature>
<keyword evidence="1" id="KW-0547">Nucleotide-binding</keyword>
<keyword evidence="6" id="KW-0238">DNA-binding</keyword>
<evidence type="ECO:0000256" key="7">
    <source>
        <dbReference type="ARBA" id="ARBA00023204"/>
    </source>
</evidence>
<dbReference type="Pfam" id="PF00271">
    <property type="entry name" value="Helicase_C"/>
    <property type="match status" value="1"/>
</dbReference>
<dbReference type="CDD" id="cd17992">
    <property type="entry name" value="DEXHc_RecG"/>
    <property type="match status" value="1"/>
</dbReference>
<keyword evidence="3" id="KW-0378">Hydrolase</keyword>
<dbReference type="GO" id="GO:0005524">
    <property type="term" value="F:ATP binding"/>
    <property type="evidence" value="ECO:0007669"/>
    <property type="project" value="UniProtKB-KW"/>
</dbReference>
<gene>
    <name evidence="11" type="ordered locus">PB2503_01377</name>
</gene>
<dbReference type="InterPro" id="IPR033454">
    <property type="entry name" value="RecG_wedge"/>
</dbReference>
<evidence type="ECO:0000313" key="12">
    <source>
        <dbReference type="Proteomes" id="UP000001302"/>
    </source>
</evidence>
<keyword evidence="12" id="KW-1185">Reference proteome</keyword>
<dbReference type="SMART" id="SM00490">
    <property type="entry name" value="HELICc"/>
    <property type="match status" value="1"/>
</dbReference>
<dbReference type="InterPro" id="IPR045562">
    <property type="entry name" value="RecG_dom3_C"/>
</dbReference>
<dbReference type="Proteomes" id="UP000001302">
    <property type="component" value="Chromosome"/>
</dbReference>
<dbReference type="InterPro" id="IPR012340">
    <property type="entry name" value="NA-bd_OB-fold"/>
</dbReference>
<dbReference type="GO" id="GO:0006281">
    <property type="term" value="P:DNA repair"/>
    <property type="evidence" value="ECO:0007669"/>
    <property type="project" value="UniProtKB-KW"/>
</dbReference>
<dbReference type="PANTHER" id="PTHR47964">
    <property type="entry name" value="ATP-DEPENDENT DNA HELICASE HOMOLOG RECG, CHLOROPLASTIC"/>
    <property type="match status" value="1"/>
</dbReference>
<dbReference type="OrthoDB" id="9804325at2"/>
<dbReference type="EMBL" id="CP002156">
    <property type="protein sequence ID" value="ADM08354.1"/>
    <property type="molecule type" value="Genomic_DNA"/>
</dbReference>
<dbReference type="SMART" id="SM00487">
    <property type="entry name" value="DEXDc"/>
    <property type="match status" value="1"/>
</dbReference>
<dbReference type="KEGG" id="pbr:PB2503_01377"/>
<dbReference type="Pfam" id="PF17191">
    <property type="entry name" value="RecG_wedge"/>
    <property type="match status" value="1"/>
</dbReference>
<evidence type="ECO:0000256" key="1">
    <source>
        <dbReference type="ARBA" id="ARBA00022741"/>
    </source>
</evidence>
<accession>E0TBH9</accession>
<dbReference type="CDD" id="cd04488">
    <property type="entry name" value="RecG_wedge_OBF"/>
    <property type="match status" value="1"/>
</dbReference>
<dbReference type="SUPFAM" id="SSF52540">
    <property type="entry name" value="P-loop containing nucleoside triphosphate hydrolases"/>
    <property type="match status" value="2"/>
</dbReference>
<protein>
    <recommendedName>
        <fullName evidence="8">Probable DNA 3'-5' helicase RecG</fullName>
    </recommendedName>
</protein>
<evidence type="ECO:0000256" key="5">
    <source>
        <dbReference type="ARBA" id="ARBA00022840"/>
    </source>
</evidence>
<dbReference type="GO" id="GO:0016787">
    <property type="term" value="F:hydrolase activity"/>
    <property type="evidence" value="ECO:0007669"/>
    <property type="project" value="UniProtKB-KW"/>
</dbReference>
<dbReference type="Gene3D" id="2.40.50.140">
    <property type="entry name" value="Nucleic acid-binding proteins"/>
    <property type="match status" value="1"/>
</dbReference>
<sequence>MRPAELNRYFADLTSLPGVGPKTAALLQKVAGPRIIDLLLTGPTGLIDRSYRPKVGEAILGRVATVTVTVTAHTPPPTGRRLIPYRILTADDTGYLTLVFFRAKREWLETRYPVGTSLTVSGTIDDYGGARQMTHPDYMLRPDHDETLPEVEPVYPLTAGLTLPTYRRAVAAALRRVAPLAEWRAPPLEGDGAPPLPDWADAVRTLHAPQSERDLSPSSPARRRLAADELLSNQLALSLIRHRRQQIAGRALPGDPTLMEGGRAALPFRLTAAQDQALAEIVADMQSPARMVRLLQGDVGSGKTMVAFFALLQAIGSGVQGALMAPTEILALQHEETLRPLCDRLGLSLVTLLGRDKGPERAAKRRGVAEGYVPLVIGTHALLSEDVVFRDLGLIVVDEQHRFGVTQRLSLQEKGRRADILVMTATPIPRSLALTTYGDMSVSQIREKPPGRKPVATRALPTTRLDEVMSAIGRAAARGDQIYWVCPLVEENDQLALTSVTERAASLADATGLDIAAVHGRMSPQEKDAVVARFARGDADVLVATTVIEVGVNTPNATIMVIEHAERFGLAQLHQLRGRVGRGDKPSSCLLLYSTGDGEQLGKTAKARLNTLRETEDGFVIAEADLALRGPGDALGTAQSGQARFRFGDLSAHKDVLEWAHQEAADIVRHDPYLDTKRGAALRTLLYLFGQDEAARRLRSG</sequence>
<dbReference type="PROSITE" id="PS51194">
    <property type="entry name" value="HELICASE_CTER"/>
    <property type="match status" value="1"/>
</dbReference>
<dbReference type="InterPro" id="IPR014001">
    <property type="entry name" value="Helicase_ATP-bd"/>
</dbReference>
<dbReference type="Pfam" id="PF19833">
    <property type="entry name" value="RecG_dom3_C"/>
    <property type="match status" value="1"/>
</dbReference>
<dbReference type="STRING" id="314260.PB2503_01377"/>
<dbReference type="HOGENOM" id="CLU_005122_7_1_5"/>
<dbReference type="GO" id="GO:0003677">
    <property type="term" value="F:DNA binding"/>
    <property type="evidence" value="ECO:0007669"/>
    <property type="project" value="UniProtKB-KW"/>
</dbReference>
<dbReference type="InterPro" id="IPR027417">
    <property type="entry name" value="P-loop_NTPase"/>
</dbReference>
<evidence type="ECO:0000313" key="11">
    <source>
        <dbReference type="EMBL" id="ADM08354.1"/>
    </source>
</evidence>
<name>E0TBH9_PARBH</name>
<dbReference type="AlphaFoldDB" id="E0TBH9"/>
<keyword evidence="5" id="KW-0067">ATP-binding</keyword>
<keyword evidence="4 11" id="KW-0347">Helicase</keyword>
<evidence type="ECO:0000259" key="10">
    <source>
        <dbReference type="PROSITE" id="PS51194"/>
    </source>
</evidence>
<dbReference type="InterPro" id="IPR001650">
    <property type="entry name" value="Helicase_C-like"/>
</dbReference>
<organism evidence="11 12">
    <name type="scientific">Parvularcula bermudensis (strain ATCC BAA-594 / HTCC2503 / KCTC 12087)</name>
    <dbReference type="NCBI Taxonomy" id="314260"/>
    <lineage>
        <taxon>Bacteria</taxon>
        <taxon>Pseudomonadati</taxon>
        <taxon>Pseudomonadota</taxon>
        <taxon>Alphaproteobacteria</taxon>
        <taxon>Parvularculales</taxon>
        <taxon>Parvularculaceae</taxon>
        <taxon>Parvularcula</taxon>
    </lineage>
</organism>
<evidence type="ECO:0000256" key="4">
    <source>
        <dbReference type="ARBA" id="ARBA00022806"/>
    </source>
</evidence>